<dbReference type="RefSeq" id="WP_092776196.1">
    <property type="nucleotide sequence ID" value="NZ_FOGI01000004.1"/>
</dbReference>
<sequence>MGGAGHPEVTRVLFVGNSFTYFHNLPEVVVALARPDRAVSVAMLAAPGAILGETWASGALEAALREGADYVVLQEQSTLGGDLVVDGIPRPQDPAKFHAAVRSAVADIVSANASATLYLTWARQDDPDAQHALTEAYTSIGKELDVAVSPVGIAWQTALAERPDLILHDEDASHPAAAGSYLAACVLTATLFGLDPRGRTRRVTGQAIDSEGVLGNPNGTLIDLSEADATYLQDVAWRTAC</sequence>
<evidence type="ECO:0000313" key="1">
    <source>
        <dbReference type="EMBL" id="SER53060.1"/>
    </source>
</evidence>
<dbReference type="EMBL" id="FOGI01000004">
    <property type="protein sequence ID" value="SER53060.1"/>
    <property type="molecule type" value="Genomic_DNA"/>
</dbReference>
<dbReference type="SUPFAM" id="SSF52266">
    <property type="entry name" value="SGNH hydrolase"/>
    <property type="match status" value="1"/>
</dbReference>
<protein>
    <recommendedName>
        <fullName evidence="3">SGNH/GDSL hydrolase family protein</fullName>
    </recommendedName>
</protein>
<dbReference type="Proteomes" id="UP000199051">
    <property type="component" value="Unassembled WGS sequence"/>
</dbReference>
<dbReference type="InterPro" id="IPR036514">
    <property type="entry name" value="SGNH_hydro_sf"/>
</dbReference>
<gene>
    <name evidence="1" type="ORF">SAMN04487818_1044</name>
</gene>
<name>A0A1H9PY43_9PSEU</name>
<evidence type="ECO:0008006" key="3">
    <source>
        <dbReference type="Google" id="ProtNLM"/>
    </source>
</evidence>
<accession>A0A1H9PY43</accession>
<proteinExistence type="predicted"/>
<dbReference type="Gene3D" id="3.40.50.1110">
    <property type="entry name" value="SGNH hydrolase"/>
    <property type="match status" value="1"/>
</dbReference>
<dbReference type="AlphaFoldDB" id="A0A1H9PY43"/>
<evidence type="ECO:0000313" key="2">
    <source>
        <dbReference type="Proteomes" id="UP000199051"/>
    </source>
</evidence>
<reference evidence="2" key="1">
    <citation type="submission" date="2016-10" db="EMBL/GenBank/DDBJ databases">
        <authorList>
            <person name="Varghese N."/>
            <person name="Submissions S."/>
        </authorList>
    </citation>
    <scope>NUCLEOTIDE SEQUENCE [LARGE SCALE GENOMIC DNA]</scope>
    <source>
        <strain evidence="2">DSM 44260</strain>
    </source>
</reference>
<organism evidence="1 2">
    <name type="scientific">Actinokineospora terrae</name>
    <dbReference type="NCBI Taxonomy" id="155974"/>
    <lineage>
        <taxon>Bacteria</taxon>
        <taxon>Bacillati</taxon>
        <taxon>Actinomycetota</taxon>
        <taxon>Actinomycetes</taxon>
        <taxon>Pseudonocardiales</taxon>
        <taxon>Pseudonocardiaceae</taxon>
        <taxon>Actinokineospora</taxon>
    </lineage>
</organism>
<keyword evidence="2" id="KW-1185">Reference proteome</keyword>
<dbReference type="STRING" id="155974.SAMN04487818_1044"/>